<feature type="domain" description="DUF1559" evidence="2">
    <location>
        <begin position="34"/>
        <end position="307"/>
    </location>
</feature>
<keyword evidence="1" id="KW-0472">Membrane</keyword>
<sequence>MPPVRPRRGFTLIELLVVIAIIAILIGLLLPAVQKVREAAARMKCQNNLKQIGLAAHNYENSRGGLPPVAYDDTKMDDQTPTFPLQLPTGQLPRSIHFILLPYIEQENVQTKYDPTKDFRDTVNRPLAQSRIPVYVCPSAPGGDRTRSFGVTGFGGGTVTGYVTDYLVFARCRSTINTTTLLSSSVNSSWSTATRPNIDTPIVGITDGTSNTILMVEAAGGPQEYRLGKLYSTSNTTNTQLWADYRNYHVFDGSDPSTGVSDNSSSTRANRTLAFNGTNDAEPYSFHSGGMNIVRADGSVAFIRQSVTIGVFAALLTRSHGEVLTDY</sequence>
<dbReference type="InterPro" id="IPR011453">
    <property type="entry name" value="DUF1559"/>
</dbReference>
<dbReference type="Pfam" id="PF07963">
    <property type="entry name" value="N_methyl"/>
    <property type="match status" value="1"/>
</dbReference>
<dbReference type="RefSeq" id="WP_320686991.1">
    <property type="nucleotide sequence ID" value="NZ_JAXBLV010000178.1"/>
</dbReference>
<reference evidence="4" key="1">
    <citation type="journal article" date="2023" name="Mar. Drugs">
        <title>Gemmata algarum, a Novel Planctomycete Isolated from an Algal Mat, Displays Antimicrobial Activity.</title>
        <authorList>
            <person name="Kumar G."/>
            <person name="Kallscheuer N."/>
            <person name="Kashif M."/>
            <person name="Ahamad S."/>
            <person name="Jagadeeshwari U."/>
            <person name="Pannikurungottu S."/>
            <person name="Haufschild T."/>
            <person name="Kabuu M."/>
            <person name="Sasikala C."/>
            <person name="Jogler C."/>
            <person name="Ramana C."/>
        </authorList>
    </citation>
    <scope>NUCLEOTIDE SEQUENCE [LARGE SCALE GENOMIC DNA]</scope>
    <source>
        <strain evidence="4">JC673</strain>
    </source>
</reference>
<feature type="transmembrane region" description="Helical" evidence="1">
    <location>
        <begin position="12"/>
        <end position="33"/>
    </location>
</feature>
<gene>
    <name evidence="3" type="ORF">R5W23_001645</name>
</gene>
<dbReference type="InterPro" id="IPR012902">
    <property type="entry name" value="N_methyl_site"/>
</dbReference>
<dbReference type="PROSITE" id="PS00409">
    <property type="entry name" value="PROKAR_NTER_METHYL"/>
    <property type="match status" value="1"/>
</dbReference>
<keyword evidence="4" id="KW-1185">Reference proteome</keyword>
<dbReference type="EMBL" id="JAXBLV010000178">
    <property type="protein sequence ID" value="MDY3560411.1"/>
    <property type="molecule type" value="Genomic_DNA"/>
</dbReference>
<organism evidence="3 4">
    <name type="scientific">Gemmata algarum</name>
    <dbReference type="NCBI Taxonomy" id="2975278"/>
    <lineage>
        <taxon>Bacteria</taxon>
        <taxon>Pseudomonadati</taxon>
        <taxon>Planctomycetota</taxon>
        <taxon>Planctomycetia</taxon>
        <taxon>Gemmatales</taxon>
        <taxon>Gemmataceae</taxon>
        <taxon>Gemmata</taxon>
    </lineage>
</organism>
<dbReference type="Pfam" id="PF07596">
    <property type="entry name" value="SBP_bac_10"/>
    <property type="match status" value="1"/>
</dbReference>
<keyword evidence="1" id="KW-0812">Transmembrane</keyword>
<dbReference type="PANTHER" id="PTHR30093:SF2">
    <property type="entry name" value="TYPE II SECRETION SYSTEM PROTEIN H"/>
    <property type="match status" value="1"/>
</dbReference>
<name>A0ABU5F3C3_9BACT</name>
<evidence type="ECO:0000256" key="1">
    <source>
        <dbReference type="SAM" id="Phobius"/>
    </source>
</evidence>
<comment type="caution">
    <text evidence="3">The sequence shown here is derived from an EMBL/GenBank/DDBJ whole genome shotgun (WGS) entry which is preliminary data.</text>
</comment>
<evidence type="ECO:0000313" key="4">
    <source>
        <dbReference type="Proteomes" id="UP001272242"/>
    </source>
</evidence>
<evidence type="ECO:0000259" key="2">
    <source>
        <dbReference type="Pfam" id="PF07596"/>
    </source>
</evidence>
<dbReference type="NCBIfam" id="TIGR04294">
    <property type="entry name" value="pre_pil_HX9DG"/>
    <property type="match status" value="1"/>
</dbReference>
<dbReference type="NCBIfam" id="TIGR02532">
    <property type="entry name" value="IV_pilin_GFxxxE"/>
    <property type="match status" value="1"/>
</dbReference>
<protein>
    <submittedName>
        <fullName evidence="3">DUF1559 domain-containing protein</fullName>
    </submittedName>
</protein>
<dbReference type="InterPro" id="IPR027558">
    <property type="entry name" value="Pre_pil_HX9DG_C"/>
</dbReference>
<dbReference type="Gene3D" id="3.30.700.10">
    <property type="entry name" value="Glycoprotein, Type 4 Pilin"/>
    <property type="match status" value="1"/>
</dbReference>
<dbReference type="SUPFAM" id="SSF54523">
    <property type="entry name" value="Pili subunits"/>
    <property type="match status" value="1"/>
</dbReference>
<proteinExistence type="predicted"/>
<dbReference type="PANTHER" id="PTHR30093">
    <property type="entry name" value="GENERAL SECRETION PATHWAY PROTEIN G"/>
    <property type="match status" value="1"/>
</dbReference>
<keyword evidence="1" id="KW-1133">Transmembrane helix</keyword>
<dbReference type="Proteomes" id="UP001272242">
    <property type="component" value="Unassembled WGS sequence"/>
</dbReference>
<evidence type="ECO:0000313" key="3">
    <source>
        <dbReference type="EMBL" id="MDY3560411.1"/>
    </source>
</evidence>
<dbReference type="InterPro" id="IPR045584">
    <property type="entry name" value="Pilin-like"/>
</dbReference>
<accession>A0ABU5F3C3</accession>